<keyword evidence="7" id="KW-1185">Reference proteome</keyword>
<reference evidence="5 6" key="1">
    <citation type="submission" date="2017-01" db="EMBL/GenBank/DDBJ databases">
        <title>The cable genome- insights into the physiology and evolution of filamentous bacteria capable of sulfide oxidation via long distance electron transfer.</title>
        <authorList>
            <person name="Schreiber L."/>
            <person name="Bjerg J.T."/>
            <person name="Boggild A."/>
            <person name="Van De Vossenberg J."/>
            <person name="Meysman F."/>
            <person name="Nielsen L.P."/>
            <person name="Schramm A."/>
            <person name="Kjeldsen K.U."/>
        </authorList>
    </citation>
    <scope>NUCLEOTIDE SEQUENCE [LARGE SCALE GENOMIC DNA]</scope>
    <source>
        <strain evidence="2">A2</strain>
        <strain evidence="3">A3</strain>
        <strain evidence="4">A5</strain>
    </source>
</reference>
<evidence type="ECO:0000259" key="1">
    <source>
        <dbReference type="Pfam" id="PF07238"/>
    </source>
</evidence>
<organism evidence="2 5">
    <name type="scientific">Candidatus Electrothrix marina</name>
    <dbReference type="NCBI Taxonomy" id="1859130"/>
    <lineage>
        <taxon>Bacteria</taxon>
        <taxon>Pseudomonadati</taxon>
        <taxon>Thermodesulfobacteriota</taxon>
        <taxon>Desulfobulbia</taxon>
        <taxon>Desulfobulbales</taxon>
        <taxon>Desulfobulbaceae</taxon>
        <taxon>Candidatus Electrothrix</taxon>
    </lineage>
</organism>
<gene>
    <name evidence="2" type="ORF">VT99_12942</name>
    <name evidence="3" type="ORF">VU00_10281</name>
    <name evidence="4" type="ORF">VU01_10342</name>
</gene>
<dbReference type="Pfam" id="PF07238">
    <property type="entry name" value="PilZ"/>
    <property type="match status" value="1"/>
</dbReference>
<dbReference type="EMBL" id="MTKR01000028">
    <property type="protein sequence ID" value="RWX50737.1"/>
    <property type="molecule type" value="Genomic_DNA"/>
</dbReference>
<evidence type="ECO:0000313" key="7">
    <source>
        <dbReference type="Proteomes" id="UP000288892"/>
    </source>
</evidence>
<dbReference type="GO" id="GO:0035438">
    <property type="term" value="F:cyclic-di-GMP binding"/>
    <property type="evidence" value="ECO:0007669"/>
    <property type="project" value="InterPro"/>
</dbReference>
<dbReference type="Proteomes" id="UP000287615">
    <property type="component" value="Unassembled WGS sequence"/>
</dbReference>
<dbReference type="Proteomes" id="UP000288892">
    <property type="component" value="Unassembled WGS sequence"/>
</dbReference>
<protein>
    <recommendedName>
        <fullName evidence="1">PilZ domain-containing protein</fullName>
    </recommendedName>
</protein>
<evidence type="ECO:0000313" key="3">
    <source>
        <dbReference type="EMBL" id="RWX50737.1"/>
    </source>
</evidence>
<proteinExistence type="predicted"/>
<dbReference type="EMBL" id="MTKS01000034">
    <property type="protein sequence ID" value="RWX52153.1"/>
    <property type="molecule type" value="Genomic_DNA"/>
</dbReference>
<dbReference type="AlphaFoldDB" id="A0A3S3QXK7"/>
<accession>A0A3S3QXK7</accession>
<sequence>MMKSINNRRFSRVGILWAVHLEFYANKYKNFVNNVSLSGLFVEGEFDQIIGDLCIINLKQSALYNKNIIRAVGSVSRVTEDGIALEFLSMRLDSFSFLQTTMLCKAVHPAEVSREFIMHDFLKLDGDVIYFFPHYLDRKEVKELSDIL</sequence>
<evidence type="ECO:0000313" key="5">
    <source>
        <dbReference type="Proteomes" id="UP000286862"/>
    </source>
</evidence>
<evidence type="ECO:0000313" key="6">
    <source>
        <dbReference type="Proteomes" id="UP000287615"/>
    </source>
</evidence>
<dbReference type="EMBL" id="MTKQ01000294">
    <property type="protein sequence ID" value="RWX44988.1"/>
    <property type="molecule type" value="Genomic_DNA"/>
</dbReference>
<dbReference type="InterPro" id="IPR009875">
    <property type="entry name" value="PilZ_domain"/>
</dbReference>
<dbReference type="Gene3D" id="2.40.10.220">
    <property type="entry name" value="predicted glycosyltransferase like domains"/>
    <property type="match status" value="1"/>
</dbReference>
<feature type="domain" description="PilZ" evidence="1">
    <location>
        <begin position="7"/>
        <end position="96"/>
    </location>
</feature>
<comment type="caution">
    <text evidence="2">The sequence shown here is derived from an EMBL/GenBank/DDBJ whole genome shotgun (WGS) entry which is preliminary data.</text>
</comment>
<evidence type="ECO:0000313" key="4">
    <source>
        <dbReference type="EMBL" id="RWX52153.1"/>
    </source>
</evidence>
<name>A0A3S3QXK7_9BACT</name>
<dbReference type="SUPFAM" id="SSF141371">
    <property type="entry name" value="PilZ domain-like"/>
    <property type="match status" value="1"/>
</dbReference>
<evidence type="ECO:0000313" key="2">
    <source>
        <dbReference type="EMBL" id="RWX44988.1"/>
    </source>
</evidence>
<dbReference type="Proteomes" id="UP000286862">
    <property type="component" value="Unassembled WGS sequence"/>
</dbReference>